<gene>
    <name evidence="1" type="ORF">JHC10_01030</name>
    <name evidence="2" type="ORF">JHC11_12510</name>
</gene>
<dbReference type="Proteomes" id="UP000621390">
    <property type="component" value="Unassembled WGS sequence"/>
</dbReference>
<protein>
    <submittedName>
        <fullName evidence="2">Uncharacterized protein</fullName>
    </submittedName>
</protein>
<dbReference type="RefSeq" id="WP_199493360.1">
    <property type="nucleotide sequence ID" value="NZ_JAEMOP010000009.1"/>
</dbReference>
<evidence type="ECO:0000313" key="2">
    <source>
        <dbReference type="EMBL" id="MBJ7316809.1"/>
    </source>
</evidence>
<sequence length="226" mass="25624">MLTLTLTSKNAVHDLKRRFRTVMDAHGIRLGSTNKKIDSILPQLFDVRDIDTMYGLAEKSNRTTAIGDVDQRRLGGSTYKQKDELKHLLRQLDDEEGIAGITVGRRNNVGCNKFGLTFCIETKKGIRRVDTGLTLEREPRELEVLNIFYQIKDYGLEESVKFAAHPVGDDRDGYTVDFNTWSSVSLIGNLSFFLYTMALGDFDGSSESLARAERIMRLDKWHEVVA</sequence>
<proteinExistence type="predicted"/>
<reference evidence="2 4" key="1">
    <citation type="submission" date="2020-09" db="EMBL/GenBank/DDBJ databases">
        <title>Draft Genomes of Bacterial Isolates from North Pond Shallow Sediments.</title>
        <authorList>
            <person name="Kiel Reese B."/>
            <person name="Mullis M."/>
            <person name="Weisend R.E."/>
        </authorList>
    </citation>
    <scope>NUCLEOTIDE SEQUENCE</scope>
    <source>
        <strain evidence="2">KJE-2</strain>
        <strain evidence="1 4">KJE-3</strain>
    </source>
</reference>
<name>A0A8I1G6R8_9GAMM</name>
<accession>A0A8I1G6R8</accession>
<evidence type="ECO:0000313" key="1">
    <source>
        <dbReference type="EMBL" id="MBJ7265517.1"/>
    </source>
</evidence>
<dbReference type="Proteomes" id="UP000655994">
    <property type="component" value="Unassembled WGS sequence"/>
</dbReference>
<keyword evidence="4" id="KW-1185">Reference proteome</keyword>
<organism evidence="2 3">
    <name type="scientific">Idiomarina abyssalis</name>
    <dbReference type="NCBI Taxonomy" id="86102"/>
    <lineage>
        <taxon>Bacteria</taxon>
        <taxon>Pseudomonadati</taxon>
        <taxon>Pseudomonadota</taxon>
        <taxon>Gammaproteobacteria</taxon>
        <taxon>Alteromonadales</taxon>
        <taxon>Idiomarinaceae</taxon>
        <taxon>Idiomarina</taxon>
    </lineage>
</organism>
<dbReference type="AlphaFoldDB" id="A0A8I1G6R8"/>
<dbReference type="EMBL" id="JAEMOP010000009">
    <property type="protein sequence ID" value="MBJ7316809.1"/>
    <property type="molecule type" value="Genomic_DNA"/>
</dbReference>
<evidence type="ECO:0000313" key="4">
    <source>
        <dbReference type="Proteomes" id="UP000655994"/>
    </source>
</evidence>
<dbReference type="EMBL" id="JAEMOS010000002">
    <property type="protein sequence ID" value="MBJ7265517.1"/>
    <property type="molecule type" value="Genomic_DNA"/>
</dbReference>
<comment type="caution">
    <text evidence="2">The sequence shown here is derived from an EMBL/GenBank/DDBJ whole genome shotgun (WGS) entry which is preliminary data.</text>
</comment>
<evidence type="ECO:0000313" key="3">
    <source>
        <dbReference type="Proteomes" id="UP000621390"/>
    </source>
</evidence>